<dbReference type="AlphaFoldDB" id="A0A5D2ZYB9"/>
<dbReference type="EMBL" id="CM017638">
    <property type="protein sequence ID" value="TYJ42631.1"/>
    <property type="molecule type" value="Genomic_DNA"/>
</dbReference>
<gene>
    <name evidence="1" type="ORF">E1A91_A03G101800v1</name>
</gene>
<organism evidence="1 2">
    <name type="scientific">Gossypium mustelinum</name>
    <name type="common">Cotton</name>
    <name type="synonym">Gossypium caicoense</name>
    <dbReference type="NCBI Taxonomy" id="34275"/>
    <lineage>
        <taxon>Eukaryota</taxon>
        <taxon>Viridiplantae</taxon>
        <taxon>Streptophyta</taxon>
        <taxon>Embryophyta</taxon>
        <taxon>Tracheophyta</taxon>
        <taxon>Spermatophyta</taxon>
        <taxon>Magnoliopsida</taxon>
        <taxon>eudicotyledons</taxon>
        <taxon>Gunneridae</taxon>
        <taxon>Pentapetalae</taxon>
        <taxon>rosids</taxon>
        <taxon>malvids</taxon>
        <taxon>Malvales</taxon>
        <taxon>Malvaceae</taxon>
        <taxon>Malvoideae</taxon>
        <taxon>Gossypium</taxon>
    </lineage>
</organism>
<sequence length="33" mass="3637">MISFTSKSQTIRLGVSTQRFKVISSICSPFLSS</sequence>
<evidence type="ECO:0000313" key="1">
    <source>
        <dbReference type="EMBL" id="TYJ42631.1"/>
    </source>
</evidence>
<protein>
    <submittedName>
        <fullName evidence="1">Uncharacterized protein</fullName>
    </submittedName>
</protein>
<name>A0A5D2ZYB9_GOSMU</name>
<reference evidence="1 2" key="1">
    <citation type="submission" date="2019-07" db="EMBL/GenBank/DDBJ databases">
        <title>WGS assembly of Gossypium mustelinum.</title>
        <authorList>
            <person name="Chen Z.J."/>
            <person name="Sreedasyam A."/>
            <person name="Ando A."/>
            <person name="Song Q."/>
            <person name="De L."/>
            <person name="Hulse-Kemp A."/>
            <person name="Ding M."/>
            <person name="Ye W."/>
            <person name="Kirkbride R."/>
            <person name="Jenkins J."/>
            <person name="Plott C."/>
            <person name="Lovell J."/>
            <person name="Lin Y.-M."/>
            <person name="Vaughn R."/>
            <person name="Liu B."/>
            <person name="Li W."/>
            <person name="Simpson S."/>
            <person name="Scheffler B."/>
            <person name="Saski C."/>
            <person name="Grover C."/>
            <person name="Hu G."/>
            <person name="Conover J."/>
            <person name="Carlson J."/>
            <person name="Shu S."/>
            <person name="Boston L."/>
            <person name="Williams M."/>
            <person name="Peterson D."/>
            <person name="Mcgee K."/>
            <person name="Jones D."/>
            <person name="Wendel J."/>
            <person name="Stelly D."/>
            <person name="Grimwood J."/>
            <person name="Schmutz J."/>
        </authorList>
    </citation>
    <scope>NUCLEOTIDE SEQUENCE [LARGE SCALE GENOMIC DNA]</scope>
    <source>
        <strain evidence="1">1408120.09</strain>
    </source>
</reference>
<accession>A0A5D2ZYB9</accession>
<proteinExistence type="predicted"/>
<dbReference type="Proteomes" id="UP000323597">
    <property type="component" value="Chromosome A03"/>
</dbReference>
<evidence type="ECO:0000313" key="2">
    <source>
        <dbReference type="Proteomes" id="UP000323597"/>
    </source>
</evidence>
<keyword evidence="2" id="KW-1185">Reference proteome</keyword>